<dbReference type="CDD" id="cd21670">
    <property type="entry name" value="SMP_ESyt"/>
    <property type="match status" value="1"/>
</dbReference>
<dbReference type="InterPro" id="IPR039010">
    <property type="entry name" value="Synaptotagmin_SMP"/>
</dbReference>
<dbReference type="GO" id="GO:0008429">
    <property type="term" value="F:phosphatidylethanolamine binding"/>
    <property type="evidence" value="ECO:0007669"/>
    <property type="project" value="TreeGrafter"/>
</dbReference>
<evidence type="ECO:0008006" key="19">
    <source>
        <dbReference type="Google" id="ProtNLM"/>
    </source>
</evidence>
<reference evidence="18" key="1">
    <citation type="submission" date="2020-11" db="EMBL/GenBank/DDBJ databases">
        <authorList>
            <person name="Tran Van P."/>
        </authorList>
    </citation>
    <scope>NUCLEOTIDE SEQUENCE</scope>
</reference>
<feature type="domain" description="C2" evidence="16">
    <location>
        <begin position="477"/>
        <end position="599"/>
    </location>
</feature>
<dbReference type="GO" id="GO:0006869">
    <property type="term" value="P:lipid transport"/>
    <property type="evidence" value="ECO:0007669"/>
    <property type="project" value="UniProtKB-KW"/>
</dbReference>
<keyword evidence="14" id="KW-0472">Membrane</keyword>
<evidence type="ECO:0000313" key="18">
    <source>
        <dbReference type="EMBL" id="CAD7424806.1"/>
    </source>
</evidence>
<dbReference type="PANTHER" id="PTHR45761:SF1">
    <property type="entry name" value="EXTENDED SYNAPTOTAGMIN-LIKE PROTEIN 2, ISOFORM C"/>
    <property type="match status" value="1"/>
</dbReference>
<dbReference type="InterPro" id="IPR037752">
    <property type="entry name" value="C2C_KIAA1228"/>
</dbReference>
<evidence type="ECO:0000256" key="6">
    <source>
        <dbReference type="ARBA" id="ARBA00022692"/>
    </source>
</evidence>
<evidence type="ECO:0000256" key="3">
    <source>
        <dbReference type="ARBA" id="ARBA00005867"/>
    </source>
</evidence>
<accession>A0A7R9E1X1</accession>
<keyword evidence="6" id="KW-0812">Transmembrane</keyword>
<organism evidence="18">
    <name type="scientific">Timema monikensis</name>
    <dbReference type="NCBI Taxonomy" id="170555"/>
    <lineage>
        <taxon>Eukaryota</taxon>
        <taxon>Metazoa</taxon>
        <taxon>Ecdysozoa</taxon>
        <taxon>Arthropoda</taxon>
        <taxon>Hexapoda</taxon>
        <taxon>Insecta</taxon>
        <taxon>Pterygota</taxon>
        <taxon>Neoptera</taxon>
        <taxon>Polyneoptera</taxon>
        <taxon>Phasmatodea</taxon>
        <taxon>Timematodea</taxon>
        <taxon>Timematoidea</taxon>
        <taxon>Timematidae</taxon>
        <taxon>Timema</taxon>
    </lineage>
</organism>
<dbReference type="CDD" id="cd04050">
    <property type="entry name" value="C2B_Synaptotagmin-like"/>
    <property type="match status" value="1"/>
</dbReference>
<keyword evidence="7" id="KW-0479">Metal-binding</keyword>
<dbReference type="GO" id="GO:0005789">
    <property type="term" value="C:endoplasmic reticulum membrane"/>
    <property type="evidence" value="ECO:0007669"/>
    <property type="project" value="UniProtKB-SubCell"/>
</dbReference>
<dbReference type="InterPro" id="IPR031468">
    <property type="entry name" value="SMP_LBD"/>
</dbReference>
<dbReference type="FunFam" id="2.60.40.150:FF:000025">
    <property type="entry name" value="Extended synaptotagmin 2"/>
    <property type="match status" value="1"/>
</dbReference>
<gene>
    <name evidence="18" type="ORF">TMSB3V08_LOCUS1732</name>
</gene>
<comment type="similarity">
    <text evidence="3">Belongs to the extended synaptotagmin family.</text>
</comment>
<evidence type="ECO:0000256" key="4">
    <source>
        <dbReference type="ARBA" id="ARBA00022448"/>
    </source>
</evidence>
<dbReference type="InterPro" id="IPR035892">
    <property type="entry name" value="C2_domain_sf"/>
</dbReference>
<feature type="domain" description="SMP-LTD" evidence="17">
    <location>
        <begin position="104"/>
        <end position="283"/>
    </location>
</feature>
<sequence length="856" mass="95521">MAGASKEDGIAAQVPKKIGGMNILSVLYSFAKKFGTVAAVYLLGYYDLSVAWIIGPVILSVIRDEFKKESELRRNIAKAAAMSNEKEVILARVDDLPSWVFFPDVERVEWLNRILRQVWPNLNHWAKGLLKDTIEPSVRDALVAYKLHGFRFDKMILGSIPLRVGGVKVYDRNVDRNEIILDMDLFYAGDCDISFFLSGIRGGIKDFQIHGMMRVVLKPLIQQMPLVGGIQLFFLNNPTIDFNLVGVADLLDMPGLSDLLRRVIVEQIANMMVLPNKLPIKLSDLVPSRLLKIPEPEGVLRVHIVEAKDLMKKDITMLGKGKSDPYAIVSVGAQEFRTHTIDNSINPKWDFWCESIVFEPHGQLLEIKLLDADDVADDENLGSLYDVIIEPIKLTAWINFALPQCLCRQFEVEDLGGQILHARLFDKDPGEDDFLGRATVDVSNVVKKGKWLNLEQAKHGMVHIRLLWLRLSSDIADLKAAIIETQELRVTSMSTALLTVFVDSAKNLPEARPGKKPDSYVVLSVSKKEERTNMQSRTPDPVWEQGYTFLVNNPESDTLHVKVLDQKTEIVIGTLVYNLNQLLELKDMSLDSQPHRLTKSGPDAKIILSLQIKILKHEETVEDSSLPNGEGKSDILSAIDNIGSLARIDSLKKPPSTPSKSIGESSPLKKQGSKESLHSGSSLSQTHVDDVMTVTTAPPPVESSPPTTLRNRMLSDTSSAGEAGLGRIQLTLRYSVQRQRLIIVVHKIANLPLRDPANIPDPYVKLYLLPERSKDSKRKTETVKDNCNPVYDHTIEYIMSQGELNSKQLEVSVVTRKGLFSSGSPVIGQALVNLADYDLNKAVTSWYDLLPEVSRD</sequence>
<dbReference type="FunFam" id="2.60.40.150:FF:000093">
    <property type="entry name" value="Extended synaptotagmin 3"/>
    <property type="match status" value="1"/>
</dbReference>
<dbReference type="GO" id="GO:0005509">
    <property type="term" value="F:calcium ion binding"/>
    <property type="evidence" value="ECO:0007669"/>
    <property type="project" value="TreeGrafter"/>
</dbReference>
<evidence type="ECO:0000256" key="11">
    <source>
        <dbReference type="ARBA" id="ARBA00022989"/>
    </source>
</evidence>
<evidence type="ECO:0000256" key="9">
    <source>
        <dbReference type="ARBA" id="ARBA00022824"/>
    </source>
</evidence>
<keyword evidence="10" id="KW-0106">Calcium</keyword>
<feature type="compositionally biased region" description="Polar residues" evidence="15">
    <location>
        <begin position="704"/>
        <end position="719"/>
    </location>
</feature>
<keyword evidence="9" id="KW-0256">Endoplasmic reticulum</keyword>
<evidence type="ECO:0000256" key="10">
    <source>
        <dbReference type="ARBA" id="ARBA00022837"/>
    </source>
</evidence>
<keyword evidence="13" id="KW-0446">Lipid-binding</keyword>
<feature type="domain" description="C2" evidence="16">
    <location>
        <begin position="724"/>
        <end position="847"/>
    </location>
</feature>
<protein>
    <recommendedName>
        <fullName evidence="19">Extended synaptotagmin-2</fullName>
    </recommendedName>
</protein>
<feature type="domain" description="C2" evidence="16">
    <location>
        <begin position="281"/>
        <end position="402"/>
    </location>
</feature>
<comment type="subcellular location">
    <subcellularLocation>
        <location evidence="1">Cell membrane</location>
        <topology evidence="1">Peripheral membrane protein</topology>
    </subcellularLocation>
    <subcellularLocation>
        <location evidence="2">Endoplasmic reticulum membrane</location>
        <topology evidence="2">Multi-pass membrane protein</topology>
    </subcellularLocation>
</comment>
<dbReference type="GO" id="GO:0005544">
    <property type="term" value="F:calcium-dependent phospholipid binding"/>
    <property type="evidence" value="ECO:0007669"/>
    <property type="project" value="TreeGrafter"/>
</dbReference>
<evidence type="ECO:0000256" key="12">
    <source>
        <dbReference type="ARBA" id="ARBA00023055"/>
    </source>
</evidence>
<dbReference type="Pfam" id="PF17047">
    <property type="entry name" value="SMP_LBD"/>
    <property type="match status" value="1"/>
</dbReference>
<keyword evidence="8" id="KW-0677">Repeat</keyword>
<evidence type="ECO:0000256" key="14">
    <source>
        <dbReference type="ARBA" id="ARBA00023136"/>
    </source>
</evidence>
<evidence type="ECO:0000256" key="5">
    <source>
        <dbReference type="ARBA" id="ARBA00022475"/>
    </source>
</evidence>
<dbReference type="GO" id="GO:0005886">
    <property type="term" value="C:plasma membrane"/>
    <property type="evidence" value="ECO:0007669"/>
    <property type="project" value="UniProtKB-SubCell"/>
</dbReference>
<proteinExistence type="inferred from homology"/>
<keyword evidence="5" id="KW-1003">Cell membrane</keyword>
<dbReference type="PROSITE" id="PS50004">
    <property type="entry name" value="C2"/>
    <property type="match status" value="3"/>
</dbReference>
<dbReference type="PROSITE" id="PS51847">
    <property type="entry name" value="SMP"/>
    <property type="match status" value="1"/>
</dbReference>
<dbReference type="Gene3D" id="2.60.40.150">
    <property type="entry name" value="C2 domain"/>
    <property type="match status" value="4"/>
</dbReference>
<feature type="region of interest" description="Disordered" evidence="15">
    <location>
        <begin position="647"/>
        <end position="719"/>
    </location>
</feature>
<dbReference type="GO" id="GO:0061817">
    <property type="term" value="P:endoplasmic reticulum-plasma membrane tethering"/>
    <property type="evidence" value="ECO:0007669"/>
    <property type="project" value="InterPro"/>
</dbReference>
<dbReference type="AlphaFoldDB" id="A0A7R9E1X1"/>
<keyword evidence="11" id="KW-1133">Transmembrane helix</keyword>
<dbReference type="CDD" id="cd04030">
    <property type="entry name" value="C2C_KIAA1228"/>
    <property type="match status" value="1"/>
</dbReference>
<keyword evidence="12" id="KW-0445">Lipid transport</keyword>
<evidence type="ECO:0000259" key="16">
    <source>
        <dbReference type="PROSITE" id="PS50004"/>
    </source>
</evidence>
<dbReference type="InterPro" id="IPR037749">
    <property type="entry name" value="Ext_Synaptotagmin_C2B"/>
</dbReference>
<evidence type="ECO:0000259" key="17">
    <source>
        <dbReference type="PROSITE" id="PS51847"/>
    </source>
</evidence>
<evidence type="ECO:0000256" key="13">
    <source>
        <dbReference type="ARBA" id="ARBA00023121"/>
    </source>
</evidence>
<dbReference type="GO" id="GO:0031210">
    <property type="term" value="F:phosphatidylcholine binding"/>
    <property type="evidence" value="ECO:0007669"/>
    <property type="project" value="TreeGrafter"/>
</dbReference>
<keyword evidence="4" id="KW-0813">Transport</keyword>
<dbReference type="EMBL" id="OB792838">
    <property type="protein sequence ID" value="CAD7424806.1"/>
    <property type="molecule type" value="Genomic_DNA"/>
</dbReference>
<evidence type="ECO:0000256" key="2">
    <source>
        <dbReference type="ARBA" id="ARBA00004477"/>
    </source>
</evidence>
<evidence type="ECO:0000256" key="1">
    <source>
        <dbReference type="ARBA" id="ARBA00004202"/>
    </source>
</evidence>
<dbReference type="Pfam" id="PF00168">
    <property type="entry name" value="C2"/>
    <property type="match status" value="4"/>
</dbReference>
<evidence type="ECO:0000256" key="7">
    <source>
        <dbReference type="ARBA" id="ARBA00022723"/>
    </source>
</evidence>
<evidence type="ECO:0000256" key="15">
    <source>
        <dbReference type="SAM" id="MobiDB-lite"/>
    </source>
</evidence>
<name>A0A7R9E1X1_9NEOP</name>
<dbReference type="SMART" id="SM00239">
    <property type="entry name" value="C2"/>
    <property type="match status" value="3"/>
</dbReference>
<dbReference type="GO" id="GO:0035091">
    <property type="term" value="F:phosphatidylinositol binding"/>
    <property type="evidence" value="ECO:0007669"/>
    <property type="project" value="TreeGrafter"/>
</dbReference>
<dbReference type="InterPro" id="IPR000008">
    <property type="entry name" value="C2_dom"/>
</dbReference>
<dbReference type="PANTHER" id="PTHR45761">
    <property type="entry name" value="EXTENDED SYNAPTOTAGMIN-LIKE PROTEIN 2, ISOFORM C"/>
    <property type="match status" value="1"/>
</dbReference>
<dbReference type="InterPro" id="IPR051634">
    <property type="entry name" value="Extended_Synaptotagmin"/>
</dbReference>
<evidence type="ECO:0000256" key="8">
    <source>
        <dbReference type="ARBA" id="ARBA00022737"/>
    </source>
</evidence>
<dbReference type="SUPFAM" id="SSF49562">
    <property type="entry name" value="C2 domain (Calcium/lipid-binding domain, CaLB)"/>
    <property type="match status" value="4"/>
</dbReference>